<dbReference type="Proteomes" id="UP000784294">
    <property type="component" value="Unassembled WGS sequence"/>
</dbReference>
<proteinExistence type="predicted"/>
<dbReference type="InterPro" id="IPR036457">
    <property type="entry name" value="PPM-type-like_dom_sf"/>
</dbReference>
<dbReference type="AlphaFoldDB" id="A0A3S5FDI3"/>
<dbReference type="Gene3D" id="3.60.40.10">
    <property type="entry name" value="PPM-type phosphatase domain"/>
    <property type="match status" value="1"/>
</dbReference>
<dbReference type="OrthoDB" id="10264738at2759"/>
<gene>
    <name evidence="2" type="ORF">PXEA_LOCUS12458</name>
</gene>
<keyword evidence="3" id="KW-1185">Reference proteome</keyword>
<sequence>MNQWNSGTTGTVCLLMNWVIYTGWLGDSQACLVFTPGQLESPHAVFSDLSAWTSNDYKKSVSLWPNSAHSSLQVTEPIATVTTAAVEEAGSPLLPVTSLNSVNINGNIWPFDDESELLKQPGLEIYWLYYFSLTRMTFH</sequence>
<evidence type="ECO:0000313" key="3">
    <source>
        <dbReference type="Proteomes" id="UP000784294"/>
    </source>
</evidence>
<dbReference type="SUPFAM" id="SSF81606">
    <property type="entry name" value="PP2C-like"/>
    <property type="match status" value="1"/>
</dbReference>
<evidence type="ECO:0008006" key="4">
    <source>
        <dbReference type="Google" id="ProtNLM"/>
    </source>
</evidence>
<feature type="signal peptide" evidence="1">
    <location>
        <begin position="1"/>
        <end position="30"/>
    </location>
</feature>
<organism evidence="2 3">
    <name type="scientific">Protopolystoma xenopodis</name>
    <dbReference type="NCBI Taxonomy" id="117903"/>
    <lineage>
        <taxon>Eukaryota</taxon>
        <taxon>Metazoa</taxon>
        <taxon>Spiralia</taxon>
        <taxon>Lophotrochozoa</taxon>
        <taxon>Platyhelminthes</taxon>
        <taxon>Monogenea</taxon>
        <taxon>Polyopisthocotylea</taxon>
        <taxon>Polystomatidea</taxon>
        <taxon>Polystomatidae</taxon>
        <taxon>Protopolystoma</taxon>
    </lineage>
</organism>
<dbReference type="EMBL" id="CAAALY010039693">
    <property type="protein sequence ID" value="VEL19018.1"/>
    <property type="molecule type" value="Genomic_DNA"/>
</dbReference>
<protein>
    <recommendedName>
        <fullName evidence="4">PPM-type phosphatase domain-containing protein</fullName>
    </recommendedName>
</protein>
<name>A0A3S5FDI3_9PLAT</name>
<accession>A0A3S5FDI3</accession>
<evidence type="ECO:0000256" key="1">
    <source>
        <dbReference type="SAM" id="SignalP"/>
    </source>
</evidence>
<feature type="chain" id="PRO_5018748285" description="PPM-type phosphatase domain-containing protein" evidence="1">
    <location>
        <begin position="31"/>
        <end position="139"/>
    </location>
</feature>
<evidence type="ECO:0000313" key="2">
    <source>
        <dbReference type="EMBL" id="VEL19018.1"/>
    </source>
</evidence>
<reference evidence="2" key="1">
    <citation type="submission" date="2018-11" db="EMBL/GenBank/DDBJ databases">
        <authorList>
            <consortium name="Pathogen Informatics"/>
        </authorList>
    </citation>
    <scope>NUCLEOTIDE SEQUENCE</scope>
</reference>
<keyword evidence="1" id="KW-0732">Signal</keyword>
<comment type="caution">
    <text evidence="2">The sequence shown here is derived from an EMBL/GenBank/DDBJ whole genome shotgun (WGS) entry which is preliminary data.</text>
</comment>